<evidence type="ECO:0000313" key="2">
    <source>
        <dbReference type="EMBL" id="CAG8804273.1"/>
    </source>
</evidence>
<gene>
    <name evidence="2" type="ORF">RFULGI_LOCUS18064</name>
</gene>
<dbReference type="GO" id="GO:0017150">
    <property type="term" value="F:tRNA dihydrouridine synthase activity"/>
    <property type="evidence" value="ECO:0007669"/>
    <property type="project" value="TreeGrafter"/>
</dbReference>
<dbReference type="Proteomes" id="UP000789396">
    <property type="component" value="Unassembled WGS sequence"/>
</dbReference>
<evidence type="ECO:0000313" key="3">
    <source>
        <dbReference type="Proteomes" id="UP000789396"/>
    </source>
</evidence>
<dbReference type="InterPro" id="IPR013785">
    <property type="entry name" value="Aldolase_TIM"/>
</dbReference>
<dbReference type="InterPro" id="IPR035587">
    <property type="entry name" value="DUS-like_FMN-bd"/>
</dbReference>
<dbReference type="PANTHER" id="PTHR11082">
    <property type="entry name" value="TRNA-DIHYDROURIDINE SYNTHASE"/>
    <property type="match status" value="1"/>
</dbReference>
<protein>
    <submittedName>
        <fullName evidence="2">11562_t:CDS:1</fullName>
    </submittedName>
</protein>
<reference evidence="2" key="1">
    <citation type="submission" date="2021-06" db="EMBL/GenBank/DDBJ databases">
        <authorList>
            <person name="Kallberg Y."/>
            <person name="Tangrot J."/>
            <person name="Rosling A."/>
        </authorList>
    </citation>
    <scope>NUCLEOTIDE SEQUENCE</scope>
    <source>
        <strain evidence="2">IN212</strain>
    </source>
</reference>
<dbReference type="AlphaFoldDB" id="A0A9N9P9W4"/>
<dbReference type="EMBL" id="CAJVPZ010075928">
    <property type="protein sequence ID" value="CAG8804273.1"/>
    <property type="molecule type" value="Genomic_DNA"/>
</dbReference>
<proteinExistence type="predicted"/>
<feature type="domain" description="DUS-like FMN-binding" evidence="1">
    <location>
        <begin position="1"/>
        <end position="63"/>
    </location>
</feature>
<feature type="non-terminal residue" evidence="2">
    <location>
        <position position="1"/>
    </location>
</feature>
<accession>A0A9N9P9W4</accession>
<evidence type="ECO:0000259" key="1">
    <source>
        <dbReference type="Pfam" id="PF01207"/>
    </source>
</evidence>
<name>A0A9N9P9W4_9GLOM</name>
<keyword evidence="3" id="KW-1185">Reference proteome</keyword>
<sequence>YNVDLAYTPMILAKEFKNSCFARDFDFSTSPTDNPLIIQFASNNPVELTKDVELVVGYVDGIGAHLMDRPELVKDMIRMVK</sequence>
<feature type="non-terminal residue" evidence="2">
    <location>
        <position position="81"/>
    </location>
</feature>
<dbReference type="OrthoDB" id="9977870at2759"/>
<dbReference type="Pfam" id="PF01207">
    <property type="entry name" value="Dus"/>
    <property type="match status" value="1"/>
</dbReference>
<dbReference type="Gene3D" id="3.20.20.70">
    <property type="entry name" value="Aldolase class I"/>
    <property type="match status" value="1"/>
</dbReference>
<dbReference type="SUPFAM" id="SSF51395">
    <property type="entry name" value="FMN-linked oxidoreductases"/>
    <property type="match status" value="1"/>
</dbReference>
<dbReference type="PANTHER" id="PTHR11082:SF31">
    <property type="entry name" value="TRNA-DIHYDROURIDINE(20A_20B) SYNTHASE [NAD(P)+]-LIKE"/>
    <property type="match status" value="1"/>
</dbReference>
<organism evidence="2 3">
    <name type="scientific">Racocetra fulgida</name>
    <dbReference type="NCBI Taxonomy" id="60492"/>
    <lineage>
        <taxon>Eukaryota</taxon>
        <taxon>Fungi</taxon>
        <taxon>Fungi incertae sedis</taxon>
        <taxon>Mucoromycota</taxon>
        <taxon>Glomeromycotina</taxon>
        <taxon>Glomeromycetes</taxon>
        <taxon>Diversisporales</taxon>
        <taxon>Gigasporaceae</taxon>
        <taxon>Racocetra</taxon>
    </lineage>
</organism>
<comment type="caution">
    <text evidence="2">The sequence shown here is derived from an EMBL/GenBank/DDBJ whole genome shotgun (WGS) entry which is preliminary data.</text>
</comment>